<keyword evidence="4 7" id="KW-0812">Transmembrane</keyword>
<reference evidence="8 9" key="1">
    <citation type="submission" date="2023-03" db="EMBL/GenBank/DDBJ databases">
        <title>Roseibium porphyridii sp. nov. and Roseibium rhodosorbium sp. nov. isolated from marine algae, Porphyridium cruentum and Rhodosorus marinus, respectively.</title>
        <authorList>
            <person name="Lee M.W."/>
            <person name="Choi B.J."/>
            <person name="Lee J.K."/>
            <person name="Choi D.G."/>
            <person name="Baek J.H."/>
            <person name="Bayburt H."/>
            <person name="Kim J.M."/>
            <person name="Han D.M."/>
            <person name="Kim K.H."/>
            <person name="Jeon C.O."/>
        </authorList>
    </citation>
    <scope>NUCLEOTIDE SEQUENCE [LARGE SCALE GENOMIC DNA]</scope>
    <source>
        <strain evidence="8 9">KMA01</strain>
    </source>
</reference>
<keyword evidence="3" id="KW-1003">Cell membrane</keyword>
<name>A0ABY8FCJ0_9HYPH</name>
<evidence type="ECO:0000256" key="7">
    <source>
        <dbReference type="SAM" id="Phobius"/>
    </source>
</evidence>
<dbReference type="RefSeq" id="WP_265683155.1">
    <property type="nucleotide sequence ID" value="NZ_CP120863.1"/>
</dbReference>
<evidence type="ECO:0000256" key="3">
    <source>
        <dbReference type="ARBA" id="ARBA00022475"/>
    </source>
</evidence>
<dbReference type="EMBL" id="CP120863">
    <property type="protein sequence ID" value="WFE90980.1"/>
    <property type="molecule type" value="Genomic_DNA"/>
</dbReference>
<feature type="transmembrane region" description="Helical" evidence="7">
    <location>
        <begin position="308"/>
        <end position="328"/>
    </location>
</feature>
<keyword evidence="9" id="KW-1185">Reference proteome</keyword>
<protein>
    <submittedName>
        <fullName evidence="8">MFS transporter</fullName>
    </submittedName>
</protein>
<dbReference type="PANTHER" id="PTHR43266">
    <property type="entry name" value="MACROLIDE-EFFLUX PROTEIN"/>
    <property type="match status" value="1"/>
</dbReference>
<evidence type="ECO:0000256" key="5">
    <source>
        <dbReference type="ARBA" id="ARBA00022989"/>
    </source>
</evidence>
<proteinExistence type="predicted"/>
<dbReference type="InterPro" id="IPR036259">
    <property type="entry name" value="MFS_trans_sf"/>
</dbReference>
<evidence type="ECO:0000313" key="8">
    <source>
        <dbReference type="EMBL" id="WFE90980.1"/>
    </source>
</evidence>
<evidence type="ECO:0000256" key="2">
    <source>
        <dbReference type="ARBA" id="ARBA00022448"/>
    </source>
</evidence>
<organism evidence="8 9">
    <name type="scientific">Roseibium porphyridii</name>
    <dbReference type="NCBI Taxonomy" id="2866279"/>
    <lineage>
        <taxon>Bacteria</taxon>
        <taxon>Pseudomonadati</taxon>
        <taxon>Pseudomonadota</taxon>
        <taxon>Alphaproteobacteria</taxon>
        <taxon>Hyphomicrobiales</taxon>
        <taxon>Stappiaceae</taxon>
        <taxon>Roseibium</taxon>
    </lineage>
</organism>
<dbReference type="CDD" id="cd06173">
    <property type="entry name" value="MFS_MefA_like"/>
    <property type="match status" value="1"/>
</dbReference>
<feature type="transmembrane region" description="Helical" evidence="7">
    <location>
        <begin position="282"/>
        <end position="302"/>
    </location>
</feature>
<dbReference type="InterPro" id="IPR011701">
    <property type="entry name" value="MFS"/>
</dbReference>
<gene>
    <name evidence="8" type="ORF">K1718_06415</name>
</gene>
<feature type="transmembrane region" description="Helical" evidence="7">
    <location>
        <begin position="168"/>
        <end position="187"/>
    </location>
</feature>
<sequence>MLLALSNTTYRSLLLAQVLSVLGSGLATIALGLLAYDLAGENAGAVLGTALALKMVAYVGLAPVAAALAVKLPRKPFLISLDCARAALVLTLPFVTQIWQIYVLIFAFQALSAAFTPSFQALIPDVLKDEKAYTQALSLSRLTYDIEALISPMLAGLLLSVATFHSLFAGTGLGFLASALLVAGASLPSRTASANAAPFAKRVTRGLWIYLATPRLRGMLALYIAVASATSMVIVNTVVLVKSDFGFGDGTVAIFFAASGAGSMLVAVLLPRFLENQAPRPIMLTGALLLGVALMLSAIGVAPAAALFLWFVLGAGASMIQTPSGLVITRSCHDQDRPAVFAAQFALSHSTWLIAYPLAGFVGAWLGLSAAFALMGALSVVSFGLALALWPARDPRDLEHEHDELEHSHDLQDGLHHDAGMAVAGSLHRHRRIKHKHVFIIDDHHPIWPRG</sequence>
<evidence type="ECO:0000256" key="1">
    <source>
        <dbReference type="ARBA" id="ARBA00004651"/>
    </source>
</evidence>
<keyword evidence="6 7" id="KW-0472">Membrane</keyword>
<evidence type="ECO:0000313" key="9">
    <source>
        <dbReference type="Proteomes" id="UP001209803"/>
    </source>
</evidence>
<dbReference type="SUPFAM" id="SSF103473">
    <property type="entry name" value="MFS general substrate transporter"/>
    <property type="match status" value="1"/>
</dbReference>
<feature type="transmembrane region" description="Helical" evidence="7">
    <location>
        <begin position="220"/>
        <end position="240"/>
    </location>
</feature>
<feature type="transmembrane region" description="Helical" evidence="7">
    <location>
        <begin position="365"/>
        <end position="390"/>
    </location>
</feature>
<feature type="transmembrane region" description="Helical" evidence="7">
    <location>
        <begin position="340"/>
        <end position="359"/>
    </location>
</feature>
<dbReference type="Proteomes" id="UP001209803">
    <property type="component" value="Chromosome"/>
</dbReference>
<dbReference type="Gene3D" id="1.20.1250.20">
    <property type="entry name" value="MFS general substrate transporter like domains"/>
    <property type="match status" value="2"/>
</dbReference>
<accession>A0ABY8FCJ0</accession>
<dbReference type="Pfam" id="PF07690">
    <property type="entry name" value="MFS_1"/>
    <property type="match status" value="1"/>
</dbReference>
<keyword evidence="5 7" id="KW-1133">Transmembrane helix</keyword>
<evidence type="ECO:0000256" key="4">
    <source>
        <dbReference type="ARBA" id="ARBA00022692"/>
    </source>
</evidence>
<dbReference type="PANTHER" id="PTHR43266:SF2">
    <property type="entry name" value="MAJOR FACILITATOR SUPERFAMILY (MFS) PROFILE DOMAIN-CONTAINING PROTEIN"/>
    <property type="match status" value="1"/>
</dbReference>
<feature type="transmembrane region" description="Helical" evidence="7">
    <location>
        <begin position="46"/>
        <end position="70"/>
    </location>
</feature>
<feature type="transmembrane region" description="Helical" evidence="7">
    <location>
        <begin position="12"/>
        <end position="34"/>
    </location>
</feature>
<comment type="subcellular location">
    <subcellularLocation>
        <location evidence="1">Cell membrane</location>
        <topology evidence="1">Multi-pass membrane protein</topology>
    </subcellularLocation>
</comment>
<evidence type="ECO:0000256" key="6">
    <source>
        <dbReference type="ARBA" id="ARBA00023136"/>
    </source>
</evidence>
<feature type="transmembrane region" description="Helical" evidence="7">
    <location>
        <begin position="252"/>
        <end position="270"/>
    </location>
</feature>
<keyword evidence="2" id="KW-0813">Transport</keyword>